<feature type="domain" description="Histone deacetylase" evidence="2">
    <location>
        <begin position="24"/>
        <end position="312"/>
    </location>
</feature>
<reference evidence="3" key="1">
    <citation type="submission" date="2021-01" db="EMBL/GenBank/DDBJ databases">
        <title>Modified the classification status of verrucomicrobia.</title>
        <authorList>
            <person name="Feng X."/>
        </authorList>
    </citation>
    <scope>NUCLEOTIDE SEQUENCE</scope>
    <source>
        <strain evidence="3">5K15</strain>
    </source>
</reference>
<dbReference type="PANTHER" id="PTHR10625:SF10">
    <property type="entry name" value="HISTONE DEACETYLASE HDAC1"/>
    <property type="match status" value="1"/>
</dbReference>
<dbReference type="InterPro" id="IPR023801">
    <property type="entry name" value="His_deacetylse_dom"/>
</dbReference>
<dbReference type="InterPro" id="IPR037138">
    <property type="entry name" value="His_deacetylse_dom_sf"/>
</dbReference>
<proteinExistence type="inferred from homology"/>
<dbReference type="Pfam" id="PF00850">
    <property type="entry name" value="Hist_deacetyl"/>
    <property type="match status" value="1"/>
</dbReference>
<dbReference type="GO" id="GO:0004407">
    <property type="term" value="F:histone deacetylase activity"/>
    <property type="evidence" value="ECO:0007669"/>
    <property type="project" value="TreeGrafter"/>
</dbReference>
<dbReference type="PRINTS" id="PR01270">
    <property type="entry name" value="HDASUPER"/>
</dbReference>
<gene>
    <name evidence="3" type="ORF">JIN83_00765</name>
</gene>
<dbReference type="EMBL" id="JAENIG010000001">
    <property type="protein sequence ID" value="MBK1853481.1"/>
    <property type="molecule type" value="Genomic_DNA"/>
</dbReference>
<dbReference type="Proteomes" id="UP000634206">
    <property type="component" value="Unassembled WGS sequence"/>
</dbReference>
<dbReference type="InterPro" id="IPR000286">
    <property type="entry name" value="HDACs"/>
</dbReference>
<accession>A0AAE2VB94</accession>
<dbReference type="PANTHER" id="PTHR10625">
    <property type="entry name" value="HISTONE DEACETYLASE HDAC1-RELATED"/>
    <property type="match status" value="1"/>
</dbReference>
<dbReference type="InterPro" id="IPR023696">
    <property type="entry name" value="Ureohydrolase_dom_sf"/>
</dbReference>
<keyword evidence="4" id="KW-1185">Reference proteome</keyword>
<name>A0AAE2VB94_9BACT</name>
<organism evidence="3 4">
    <name type="scientific">Oceaniferula flava</name>
    <dbReference type="NCBI Taxonomy" id="2800421"/>
    <lineage>
        <taxon>Bacteria</taxon>
        <taxon>Pseudomonadati</taxon>
        <taxon>Verrucomicrobiota</taxon>
        <taxon>Verrucomicrobiia</taxon>
        <taxon>Verrucomicrobiales</taxon>
        <taxon>Verrucomicrobiaceae</taxon>
        <taxon>Oceaniferula</taxon>
    </lineage>
</organism>
<dbReference type="CDD" id="cd09992">
    <property type="entry name" value="HDAC_classII"/>
    <property type="match status" value="1"/>
</dbReference>
<dbReference type="SUPFAM" id="SSF52768">
    <property type="entry name" value="Arginase/deacetylase"/>
    <property type="match status" value="1"/>
</dbReference>
<comment type="caution">
    <text evidence="3">The sequence shown here is derived from an EMBL/GenBank/DDBJ whole genome shotgun (WGS) entry which is preliminary data.</text>
</comment>
<evidence type="ECO:0000313" key="3">
    <source>
        <dbReference type="EMBL" id="MBK1853481.1"/>
    </source>
</evidence>
<protein>
    <submittedName>
        <fullName evidence="3">Histone deacetylase</fullName>
    </submittedName>
</protein>
<sequence>MPPTHTTGVHYDAIYLKHDTGPGHVECPERYQAIMDALDSAQLPFQRLEGRTAELADILRCHESWYHDIVKMDVEEFAEVLRTGDTAICPDSYTVVMAATGAVLAAADAIMTGQVHHAFCAVRPPGHHASPGRGIGFCIFNHIAIAARYLQQEHGLKRIAILDWDVHHGNGTQDIFYQDDSVFFASTHEENIFPYSGDIEETGEGKGIGTTLNLPVPEGAGGEIILPLWEENIGRAVRRFKPDMILVSAGFDAREHDPIGMLNLSDDDFATLTTMVTDWADELCEGRVLSVLEGGYDPQGLASAVLAHVRALCS</sequence>
<comment type="similarity">
    <text evidence="1">Belongs to the histone deacetylase family.</text>
</comment>
<evidence type="ECO:0000256" key="1">
    <source>
        <dbReference type="ARBA" id="ARBA00005947"/>
    </source>
</evidence>
<evidence type="ECO:0000313" key="4">
    <source>
        <dbReference type="Proteomes" id="UP000634206"/>
    </source>
</evidence>
<dbReference type="AlphaFoldDB" id="A0AAE2VB94"/>
<dbReference type="Gene3D" id="3.40.800.20">
    <property type="entry name" value="Histone deacetylase domain"/>
    <property type="match status" value="1"/>
</dbReference>
<evidence type="ECO:0000259" key="2">
    <source>
        <dbReference type="Pfam" id="PF00850"/>
    </source>
</evidence>
<dbReference type="GO" id="GO:0040029">
    <property type="term" value="P:epigenetic regulation of gene expression"/>
    <property type="evidence" value="ECO:0007669"/>
    <property type="project" value="TreeGrafter"/>
</dbReference>
<dbReference type="RefSeq" id="WP_309488078.1">
    <property type="nucleotide sequence ID" value="NZ_JAENIG010000001.1"/>
</dbReference>